<gene>
    <name evidence="1" type="ORF">STRIP9103_03085</name>
</gene>
<dbReference type="Proteomes" id="UP000010411">
    <property type="component" value="Unassembled WGS sequence"/>
</dbReference>
<dbReference type="AlphaFoldDB" id="L1KM14"/>
<comment type="caution">
    <text evidence="1">The sequence shown here is derived from an EMBL/GenBank/DDBJ whole genome shotgun (WGS) entry which is preliminary data.</text>
</comment>
<organism evidence="1 2">
    <name type="scientific">Streptomyces ipomoeae 91-03</name>
    <dbReference type="NCBI Taxonomy" id="698759"/>
    <lineage>
        <taxon>Bacteria</taxon>
        <taxon>Bacillati</taxon>
        <taxon>Actinomycetota</taxon>
        <taxon>Actinomycetes</taxon>
        <taxon>Kitasatosporales</taxon>
        <taxon>Streptomycetaceae</taxon>
        <taxon>Streptomyces</taxon>
    </lineage>
</organism>
<sequence>MGSITAPPERELQEPWWSRLSRSGVRRGASHIESEIVIVDDDGTEEPFDSASWSA</sequence>
<evidence type="ECO:0000313" key="2">
    <source>
        <dbReference type="Proteomes" id="UP000010411"/>
    </source>
</evidence>
<name>L1KM14_9ACTN</name>
<evidence type="ECO:0000313" key="1">
    <source>
        <dbReference type="EMBL" id="EKX61826.1"/>
    </source>
</evidence>
<reference evidence="1 2" key="1">
    <citation type="submission" date="2012-11" db="EMBL/GenBank/DDBJ databases">
        <authorList>
            <person name="Huguet-Tapia J.C."/>
            <person name="Durkin A.S."/>
            <person name="Pettis G.S."/>
            <person name="Badger J.H."/>
        </authorList>
    </citation>
    <scope>NUCLEOTIDE SEQUENCE [LARGE SCALE GENOMIC DNA]</scope>
    <source>
        <strain evidence="1 2">91-03</strain>
    </source>
</reference>
<accession>L1KM14</accession>
<dbReference type="EMBL" id="AEJC01000560">
    <property type="protein sequence ID" value="EKX61826.1"/>
    <property type="molecule type" value="Genomic_DNA"/>
</dbReference>
<keyword evidence="2" id="KW-1185">Reference proteome</keyword>
<protein>
    <submittedName>
        <fullName evidence="1">Uncharacterized protein</fullName>
    </submittedName>
</protein>
<proteinExistence type="predicted"/>